<dbReference type="GO" id="GO:0008033">
    <property type="term" value="P:tRNA processing"/>
    <property type="evidence" value="ECO:0007669"/>
    <property type="project" value="UniProtKB-KW"/>
</dbReference>
<feature type="binding site" evidence="15">
    <location>
        <position position="125"/>
    </location>
    <ligand>
        <name>Mg(2+)</name>
        <dbReference type="ChEBI" id="CHEBI:18420"/>
    </ligand>
</feature>
<evidence type="ECO:0000256" key="11">
    <source>
        <dbReference type="ARBA" id="ARBA00022759"/>
    </source>
</evidence>
<dbReference type="FunCoup" id="D6Z280">
    <property type="interactions" value="406"/>
</dbReference>
<evidence type="ECO:0000256" key="4">
    <source>
        <dbReference type="ARBA" id="ARBA00011738"/>
    </source>
</evidence>
<dbReference type="EMBL" id="CP001940">
    <property type="protein sequence ID" value="ADH85655.1"/>
    <property type="molecule type" value="Genomic_DNA"/>
</dbReference>
<dbReference type="KEGG" id="dak:DaAHT2_0952"/>
<dbReference type="Proteomes" id="UP000001508">
    <property type="component" value="Chromosome"/>
</dbReference>
<comment type="subunit">
    <text evidence="4 15">Homodimer.</text>
</comment>
<comment type="similarity">
    <text evidence="3">Belongs to the ribonuclease III family.</text>
</comment>
<dbReference type="InParanoid" id="D6Z280"/>
<evidence type="ECO:0000313" key="19">
    <source>
        <dbReference type="Proteomes" id="UP000001508"/>
    </source>
</evidence>
<dbReference type="Gene3D" id="3.30.160.20">
    <property type="match status" value="1"/>
</dbReference>
<feature type="active site" evidence="15">
    <location>
        <position position="125"/>
    </location>
</feature>
<keyword evidence="6 15" id="KW-0698">rRNA processing</keyword>
<dbReference type="PROSITE" id="PS50142">
    <property type="entry name" value="RNASE_3_2"/>
    <property type="match status" value="1"/>
</dbReference>
<dbReference type="NCBIfam" id="TIGR02191">
    <property type="entry name" value="RNaseIII"/>
    <property type="match status" value="1"/>
</dbReference>
<dbReference type="FunFam" id="3.30.160.20:FF:000003">
    <property type="entry name" value="Ribonuclease 3"/>
    <property type="match status" value="1"/>
</dbReference>
<evidence type="ECO:0000256" key="9">
    <source>
        <dbReference type="ARBA" id="ARBA00022722"/>
    </source>
</evidence>
<evidence type="ECO:0000256" key="6">
    <source>
        <dbReference type="ARBA" id="ARBA00022552"/>
    </source>
</evidence>
<dbReference type="Gene3D" id="1.10.1520.10">
    <property type="entry name" value="Ribonuclease III domain"/>
    <property type="match status" value="1"/>
</dbReference>
<dbReference type="GO" id="GO:0005737">
    <property type="term" value="C:cytoplasm"/>
    <property type="evidence" value="ECO:0007669"/>
    <property type="project" value="UniProtKB-SubCell"/>
</dbReference>
<evidence type="ECO:0000259" key="17">
    <source>
        <dbReference type="PROSITE" id="PS50142"/>
    </source>
</evidence>
<dbReference type="InterPro" id="IPR000999">
    <property type="entry name" value="RNase_III_dom"/>
</dbReference>
<name>D6Z280_DESAT</name>
<dbReference type="OrthoDB" id="9805026at2"/>
<keyword evidence="8 15" id="KW-0819">tRNA processing</keyword>
<dbReference type="GO" id="GO:0046872">
    <property type="term" value="F:metal ion binding"/>
    <property type="evidence" value="ECO:0007669"/>
    <property type="project" value="UniProtKB-KW"/>
</dbReference>
<dbReference type="PANTHER" id="PTHR11207:SF0">
    <property type="entry name" value="RIBONUCLEASE 3"/>
    <property type="match status" value="1"/>
</dbReference>
<keyword evidence="9 15" id="KW-0540">Nuclease</keyword>
<dbReference type="SUPFAM" id="SSF54768">
    <property type="entry name" value="dsRNA-binding domain-like"/>
    <property type="match status" value="1"/>
</dbReference>
<evidence type="ECO:0000256" key="13">
    <source>
        <dbReference type="ARBA" id="ARBA00022842"/>
    </source>
</evidence>
<keyword evidence="12 15" id="KW-0378">Hydrolase</keyword>
<organism evidence="18 19">
    <name type="scientific">Desulfurivibrio alkaliphilus (strain DSM 19089 / UNIQEM U267 / AHT2)</name>
    <dbReference type="NCBI Taxonomy" id="589865"/>
    <lineage>
        <taxon>Bacteria</taxon>
        <taxon>Pseudomonadati</taxon>
        <taxon>Thermodesulfobacteriota</taxon>
        <taxon>Desulfobulbia</taxon>
        <taxon>Desulfobulbales</taxon>
        <taxon>Desulfobulbaceae</taxon>
        <taxon>Desulfurivibrio</taxon>
    </lineage>
</organism>
<keyword evidence="7 15" id="KW-0507">mRNA processing</keyword>
<dbReference type="Pfam" id="PF14622">
    <property type="entry name" value="Ribonucleas_3_3"/>
    <property type="match status" value="1"/>
</dbReference>
<keyword evidence="14 15" id="KW-0694">RNA-binding</keyword>
<dbReference type="SMART" id="SM00535">
    <property type="entry name" value="RIBOc"/>
    <property type="match status" value="1"/>
</dbReference>
<comment type="cofactor">
    <cofactor evidence="15">
        <name>Mg(2+)</name>
        <dbReference type="ChEBI" id="CHEBI:18420"/>
    </cofactor>
</comment>
<evidence type="ECO:0000259" key="16">
    <source>
        <dbReference type="PROSITE" id="PS50137"/>
    </source>
</evidence>
<evidence type="ECO:0000256" key="15">
    <source>
        <dbReference type="HAMAP-Rule" id="MF_00104"/>
    </source>
</evidence>
<evidence type="ECO:0000256" key="8">
    <source>
        <dbReference type="ARBA" id="ARBA00022694"/>
    </source>
</evidence>
<evidence type="ECO:0000313" key="18">
    <source>
        <dbReference type="EMBL" id="ADH85655.1"/>
    </source>
</evidence>
<dbReference type="InterPro" id="IPR036389">
    <property type="entry name" value="RNase_III_sf"/>
</dbReference>
<feature type="domain" description="RNase III" evidence="17">
    <location>
        <begin position="7"/>
        <end position="136"/>
    </location>
</feature>
<dbReference type="HAMAP" id="MF_00104">
    <property type="entry name" value="RNase_III"/>
    <property type="match status" value="1"/>
</dbReference>
<dbReference type="PANTHER" id="PTHR11207">
    <property type="entry name" value="RIBONUCLEASE III"/>
    <property type="match status" value="1"/>
</dbReference>
<dbReference type="PROSITE" id="PS50137">
    <property type="entry name" value="DS_RBD"/>
    <property type="match status" value="1"/>
</dbReference>
<comment type="subcellular location">
    <subcellularLocation>
        <location evidence="2 15">Cytoplasm</location>
    </subcellularLocation>
</comment>
<evidence type="ECO:0000256" key="12">
    <source>
        <dbReference type="ARBA" id="ARBA00022801"/>
    </source>
</evidence>
<gene>
    <name evidence="15" type="primary">rnc</name>
    <name evidence="18" type="ordered locus">DaAHT2_0952</name>
</gene>
<keyword evidence="11 15" id="KW-0255">Endonuclease</keyword>
<dbReference type="CDD" id="cd00593">
    <property type="entry name" value="RIBOc"/>
    <property type="match status" value="1"/>
</dbReference>
<evidence type="ECO:0000256" key="3">
    <source>
        <dbReference type="ARBA" id="ARBA00010183"/>
    </source>
</evidence>
<dbReference type="SMART" id="SM00358">
    <property type="entry name" value="DSRM"/>
    <property type="match status" value="1"/>
</dbReference>
<dbReference type="GO" id="GO:0042802">
    <property type="term" value="F:identical protein binding"/>
    <property type="evidence" value="ECO:0007669"/>
    <property type="project" value="UniProtKB-ARBA"/>
</dbReference>
<dbReference type="GO" id="GO:0006364">
    <property type="term" value="P:rRNA processing"/>
    <property type="evidence" value="ECO:0007669"/>
    <property type="project" value="UniProtKB-UniRule"/>
</dbReference>
<dbReference type="CDD" id="cd10845">
    <property type="entry name" value="DSRM_RNAse_III_family"/>
    <property type="match status" value="1"/>
</dbReference>
<reference evidence="19" key="1">
    <citation type="submission" date="2010-02" db="EMBL/GenBank/DDBJ databases">
        <title>Complete sequence of Desulfurivibrio alkaliphilus AHT2.</title>
        <authorList>
            <consortium name="US DOE Joint Genome Institute"/>
            <person name="Pitluck S."/>
            <person name="Chertkov O."/>
            <person name="Detter J.C."/>
            <person name="Han C."/>
            <person name="Tapia R."/>
            <person name="Larimer F."/>
            <person name="Land M."/>
            <person name="Hauser L."/>
            <person name="Kyrpides N."/>
            <person name="Mikhailova N."/>
            <person name="Sorokin D.Y."/>
            <person name="Muyzer G."/>
            <person name="Woyke T."/>
        </authorList>
    </citation>
    <scope>NUCLEOTIDE SEQUENCE [LARGE SCALE GENOMIC DNA]</scope>
    <source>
        <strain evidence="19">DSM 19089 / UNIQEM U267 / AHT2</strain>
    </source>
</reference>
<dbReference type="GO" id="GO:0004525">
    <property type="term" value="F:ribonuclease III activity"/>
    <property type="evidence" value="ECO:0007669"/>
    <property type="project" value="UniProtKB-UniRule"/>
</dbReference>
<dbReference type="InterPro" id="IPR011907">
    <property type="entry name" value="RNase_III"/>
</dbReference>
<feature type="domain" description="DRBM" evidence="16">
    <location>
        <begin position="162"/>
        <end position="231"/>
    </location>
</feature>
<dbReference type="eggNOG" id="COG0571">
    <property type="taxonomic scope" value="Bacteria"/>
</dbReference>
<dbReference type="GO" id="GO:0010468">
    <property type="term" value="P:regulation of gene expression"/>
    <property type="evidence" value="ECO:0007669"/>
    <property type="project" value="TreeGrafter"/>
</dbReference>
<keyword evidence="19" id="KW-1185">Reference proteome</keyword>
<evidence type="ECO:0000256" key="5">
    <source>
        <dbReference type="ARBA" id="ARBA00022490"/>
    </source>
</evidence>
<dbReference type="Pfam" id="PF00035">
    <property type="entry name" value="dsrm"/>
    <property type="match status" value="1"/>
</dbReference>
<dbReference type="RefSeq" id="WP_013163185.1">
    <property type="nucleotide sequence ID" value="NC_014216.1"/>
</dbReference>
<feature type="active site" evidence="15">
    <location>
        <position position="53"/>
    </location>
</feature>
<dbReference type="EC" id="3.1.26.3" evidence="15"/>
<feature type="binding site" evidence="15">
    <location>
        <position position="122"/>
    </location>
    <ligand>
        <name>Mg(2+)</name>
        <dbReference type="ChEBI" id="CHEBI:18420"/>
    </ligand>
</feature>
<dbReference type="FunFam" id="1.10.1520.10:FF:000001">
    <property type="entry name" value="Ribonuclease 3"/>
    <property type="match status" value="1"/>
</dbReference>
<keyword evidence="13 15" id="KW-0460">Magnesium</keyword>
<evidence type="ECO:0000256" key="2">
    <source>
        <dbReference type="ARBA" id="ARBA00004496"/>
    </source>
</evidence>
<dbReference type="GO" id="GO:0019843">
    <property type="term" value="F:rRNA binding"/>
    <property type="evidence" value="ECO:0007669"/>
    <property type="project" value="UniProtKB-KW"/>
</dbReference>
<dbReference type="InterPro" id="IPR014720">
    <property type="entry name" value="dsRBD_dom"/>
</dbReference>
<evidence type="ECO:0000256" key="14">
    <source>
        <dbReference type="ARBA" id="ARBA00022884"/>
    </source>
</evidence>
<proteinExistence type="inferred from homology"/>
<comment type="catalytic activity">
    <reaction evidence="1 15">
        <text>Endonucleolytic cleavage to 5'-phosphomonoester.</text>
        <dbReference type="EC" id="3.1.26.3"/>
    </reaction>
</comment>
<sequence>MATNAQLIKWSQRLGYCFHDPQLLRQALTHRSFTAEGGGRGRPHNERLEFLGDAVLDLAVGELLYRRHPKMREGELSRRRAALVNEAHLARMARRTGLDELLLLGRGEAQSGGRDKPSILADAFEALLGAVYLDGGCRAVLDLAAELFAPWVTDQDDFEENDAKTALQEVLQERHGQAPGYRLVAEEGPAHDKRFTVEVEFRGRVMGQGKARSKKEAEQAAARAALKTLAGE</sequence>
<comment type="function">
    <text evidence="15">Digests double-stranded RNA. Involved in the processing of primary rRNA transcript to yield the immediate precursors to the large and small rRNAs (23S and 16S). Processes some mRNAs, and tRNAs when they are encoded in the rRNA operon. Processes pre-crRNA and tracrRNA of type II CRISPR loci if present in the organism.</text>
</comment>
<dbReference type="STRING" id="589865.DaAHT2_0952"/>
<dbReference type="GO" id="GO:0003725">
    <property type="term" value="F:double-stranded RNA binding"/>
    <property type="evidence" value="ECO:0007669"/>
    <property type="project" value="TreeGrafter"/>
</dbReference>
<dbReference type="HOGENOM" id="CLU_000907_1_3_7"/>
<evidence type="ECO:0000256" key="7">
    <source>
        <dbReference type="ARBA" id="ARBA00022664"/>
    </source>
</evidence>
<accession>D6Z280</accession>
<keyword evidence="5 15" id="KW-0963">Cytoplasm</keyword>
<feature type="binding site" evidence="15">
    <location>
        <position position="49"/>
    </location>
    <ligand>
        <name>Mg(2+)</name>
        <dbReference type="ChEBI" id="CHEBI:18420"/>
    </ligand>
</feature>
<keyword evidence="15" id="KW-0699">rRNA-binding</keyword>
<dbReference type="GO" id="GO:0006397">
    <property type="term" value="P:mRNA processing"/>
    <property type="evidence" value="ECO:0007669"/>
    <property type="project" value="UniProtKB-UniRule"/>
</dbReference>
<evidence type="ECO:0000256" key="10">
    <source>
        <dbReference type="ARBA" id="ARBA00022723"/>
    </source>
</evidence>
<protein>
    <recommendedName>
        <fullName evidence="15">Ribonuclease 3</fullName>
        <ecNumber evidence="15">3.1.26.3</ecNumber>
    </recommendedName>
    <alternativeName>
        <fullName evidence="15">Ribonuclease III</fullName>
        <shortName evidence="15">RNase III</shortName>
    </alternativeName>
</protein>
<dbReference type="SUPFAM" id="SSF69065">
    <property type="entry name" value="RNase III domain-like"/>
    <property type="match status" value="1"/>
</dbReference>
<keyword evidence="10 15" id="KW-0479">Metal-binding</keyword>
<dbReference type="AlphaFoldDB" id="D6Z280"/>
<dbReference type="PROSITE" id="PS00517">
    <property type="entry name" value="RNASE_3_1"/>
    <property type="match status" value="1"/>
</dbReference>
<evidence type="ECO:0000256" key="1">
    <source>
        <dbReference type="ARBA" id="ARBA00000109"/>
    </source>
</evidence>